<keyword evidence="7 9" id="KW-0472">Membrane</keyword>
<keyword evidence="5 9" id="KW-0812">Transmembrane</keyword>
<reference evidence="11" key="1">
    <citation type="submission" date="2022-07" db="EMBL/GenBank/DDBJ databases">
        <authorList>
            <person name="Otstavnykh N."/>
            <person name="Isaeva M."/>
            <person name="Bystritskaya E."/>
        </authorList>
    </citation>
    <scope>NUCLEOTIDE SEQUENCE</scope>
    <source>
        <strain evidence="11">KCTC 52189</strain>
    </source>
</reference>
<evidence type="ECO:0000256" key="5">
    <source>
        <dbReference type="ARBA" id="ARBA00022692"/>
    </source>
</evidence>
<reference evidence="11" key="2">
    <citation type="submission" date="2023-02" db="EMBL/GenBank/DDBJ databases">
        <title>'Rhodoalgimonas zhirmunskyi' gen. nov., isolated from a red alga.</title>
        <authorList>
            <person name="Nedashkovskaya O.I."/>
            <person name="Otstavnykh N.Y."/>
            <person name="Bystritskaya E.P."/>
            <person name="Balabanova L.A."/>
            <person name="Isaeva M.P."/>
        </authorList>
    </citation>
    <scope>NUCLEOTIDE SEQUENCE</scope>
    <source>
        <strain evidence="11">KCTC 52189</strain>
    </source>
</reference>
<proteinExistence type="inferred from homology"/>
<keyword evidence="12" id="KW-1185">Reference proteome</keyword>
<name>A0AAE3WH24_9RHOB</name>
<evidence type="ECO:0000256" key="1">
    <source>
        <dbReference type="ARBA" id="ARBA00004370"/>
    </source>
</evidence>
<dbReference type="AlphaFoldDB" id="A0AAE3WH24"/>
<dbReference type="GO" id="GO:0005886">
    <property type="term" value="C:plasma membrane"/>
    <property type="evidence" value="ECO:0007669"/>
    <property type="project" value="UniProtKB-SubCell"/>
</dbReference>
<comment type="similarity">
    <text evidence="9">Belongs to the FtsQ/DivIB family. FtsQ subfamily.</text>
</comment>
<evidence type="ECO:0000256" key="3">
    <source>
        <dbReference type="ARBA" id="ARBA00022519"/>
    </source>
</evidence>
<evidence type="ECO:0000313" key="11">
    <source>
        <dbReference type="EMBL" id="MDQ2091570.1"/>
    </source>
</evidence>
<evidence type="ECO:0000256" key="6">
    <source>
        <dbReference type="ARBA" id="ARBA00022989"/>
    </source>
</evidence>
<dbReference type="PANTHER" id="PTHR35851:SF1">
    <property type="entry name" value="CELL DIVISION PROTEIN FTSQ"/>
    <property type="match status" value="1"/>
</dbReference>
<keyword evidence="2 9" id="KW-1003">Cell membrane</keyword>
<dbReference type="EMBL" id="JANHAX010000005">
    <property type="protein sequence ID" value="MDQ2091570.1"/>
    <property type="molecule type" value="Genomic_DNA"/>
</dbReference>
<dbReference type="InterPro" id="IPR026579">
    <property type="entry name" value="FtsQ"/>
</dbReference>
<dbReference type="PROSITE" id="PS51779">
    <property type="entry name" value="POTRA"/>
    <property type="match status" value="1"/>
</dbReference>
<evidence type="ECO:0000259" key="10">
    <source>
        <dbReference type="PROSITE" id="PS51779"/>
    </source>
</evidence>
<dbReference type="GO" id="GO:0090529">
    <property type="term" value="P:cell septum assembly"/>
    <property type="evidence" value="ECO:0007669"/>
    <property type="project" value="InterPro"/>
</dbReference>
<evidence type="ECO:0000256" key="7">
    <source>
        <dbReference type="ARBA" id="ARBA00023136"/>
    </source>
</evidence>
<evidence type="ECO:0000313" key="12">
    <source>
        <dbReference type="Proteomes" id="UP001226762"/>
    </source>
</evidence>
<dbReference type="Proteomes" id="UP001226762">
    <property type="component" value="Unassembled WGS sequence"/>
</dbReference>
<feature type="domain" description="POTRA" evidence="10">
    <location>
        <begin position="80"/>
        <end position="148"/>
    </location>
</feature>
<gene>
    <name evidence="9" type="primary">ftsQ</name>
    <name evidence="11" type="ORF">NO357_16835</name>
</gene>
<evidence type="ECO:0000256" key="4">
    <source>
        <dbReference type="ARBA" id="ARBA00022618"/>
    </source>
</evidence>
<comment type="function">
    <text evidence="9">Essential cell division protein.</text>
</comment>
<dbReference type="GO" id="GO:0032153">
    <property type="term" value="C:cell division site"/>
    <property type="evidence" value="ECO:0007669"/>
    <property type="project" value="UniProtKB-UniRule"/>
</dbReference>
<sequence>MQPVKSDKRVAKHDPAPSRWAYRWHRLWLTPLFRTFVRVGVPFTAALIGGTVYFSDETRRDAVLLAIADLRADIHTRPEFMVQLMAVDGASEGVNEDIRDIVPVDFPISSFDLDLEMIRQDIVGLNAVKEASVRIRNGGVLQIDVVERRPVVLWRHRDGLELVDAEGVSLGLPEESRPDLPLIAGDGADQAVDEALRIVAAARPLASRLRGLVRMGERRWDVVLDRGQRIMLPEQEPVQALERVIVLSAAQDMLARDLVAVDMRLKQRPTIRMNQGALENWWKIREIAVGTD</sequence>
<evidence type="ECO:0000256" key="8">
    <source>
        <dbReference type="ARBA" id="ARBA00023306"/>
    </source>
</evidence>
<dbReference type="InterPro" id="IPR005548">
    <property type="entry name" value="Cell_div_FtsQ/DivIB_C"/>
</dbReference>
<keyword evidence="3 9" id="KW-0997">Cell inner membrane</keyword>
<dbReference type="Pfam" id="PF03799">
    <property type="entry name" value="FtsQ_DivIB_C"/>
    <property type="match status" value="1"/>
</dbReference>
<dbReference type="HAMAP" id="MF_00911">
    <property type="entry name" value="FtsQ_subfam"/>
    <property type="match status" value="1"/>
</dbReference>
<dbReference type="InterPro" id="IPR034746">
    <property type="entry name" value="POTRA"/>
</dbReference>
<protein>
    <recommendedName>
        <fullName evidence="9">Cell division protein FtsQ</fullName>
    </recommendedName>
</protein>
<dbReference type="InterPro" id="IPR045335">
    <property type="entry name" value="FtsQ_C_sf"/>
</dbReference>
<keyword evidence="8 9" id="KW-0131">Cell cycle</keyword>
<dbReference type="GO" id="GO:0043093">
    <property type="term" value="P:FtsZ-dependent cytokinesis"/>
    <property type="evidence" value="ECO:0007669"/>
    <property type="project" value="UniProtKB-UniRule"/>
</dbReference>
<dbReference type="Gene3D" id="3.40.50.11690">
    <property type="entry name" value="Cell division protein FtsQ/DivIB"/>
    <property type="match status" value="1"/>
</dbReference>
<dbReference type="RefSeq" id="WP_306736855.1">
    <property type="nucleotide sequence ID" value="NZ_JANHAX010000005.1"/>
</dbReference>
<evidence type="ECO:0000256" key="2">
    <source>
        <dbReference type="ARBA" id="ARBA00022475"/>
    </source>
</evidence>
<comment type="caution">
    <text evidence="11">The sequence shown here is derived from an EMBL/GenBank/DDBJ whole genome shotgun (WGS) entry which is preliminary data.</text>
</comment>
<organism evidence="11 12">
    <name type="scientific">Marimonas arenosa</name>
    <dbReference type="NCBI Taxonomy" id="1795305"/>
    <lineage>
        <taxon>Bacteria</taxon>
        <taxon>Pseudomonadati</taxon>
        <taxon>Pseudomonadota</taxon>
        <taxon>Alphaproteobacteria</taxon>
        <taxon>Rhodobacterales</taxon>
        <taxon>Paracoccaceae</taxon>
        <taxon>Marimonas</taxon>
    </lineage>
</organism>
<evidence type="ECO:0000256" key="9">
    <source>
        <dbReference type="HAMAP-Rule" id="MF_00911"/>
    </source>
</evidence>
<dbReference type="PANTHER" id="PTHR35851">
    <property type="entry name" value="CELL DIVISION PROTEIN FTSQ"/>
    <property type="match status" value="1"/>
</dbReference>
<accession>A0AAE3WH24</accession>
<comment type="subcellular location">
    <subcellularLocation>
        <location evidence="9">Cell inner membrane</location>
        <topology evidence="9">Single-pass type II membrane protein</topology>
    </subcellularLocation>
    <subcellularLocation>
        <location evidence="1">Membrane</location>
    </subcellularLocation>
    <text evidence="9">Localizes to the division septum.</text>
</comment>
<keyword evidence="4 9" id="KW-0132">Cell division</keyword>
<keyword evidence="6 9" id="KW-1133">Transmembrane helix</keyword>